<comment type="caution">
    <text evidence="3">The sequence shown here is derived from an EMBL/GenBank/DDBJ whole genome shotgun (WGS) entry which is preliminary data.</text>
</comment>
<dbReference type="InterPro" id="IPR000286">
    <property type="entry name" value="HDACs"/>
</dbReference>
<evidence type="ECO:0000256" key="1">
    <source>
        <dbReference type="ARBA" id="ARBA00005947"/>
    </source>
</evidence>
<dbReference type="PANTHER" id="PTHR10625:SF10">
    <property type="entry name" value="HISTONE DEACETYLASE HDAC1"/>
    <property type="match status" value="1"/>
</dbReference>
<keyword evidence="4" id="KW-1185">Reference proteome</keyword>
<dbReference type="InterPro" id="IPR023696">
    <property type="entry name" value="Ureohydrolase_dom_sf"/>
</dbReference>
<comment type="similarity">
    <text evidence="1">Belongs to the histone deacetylase family.</text>
</comment>
<sequence>MTCVLFRHPSSLEHDMGPHPEQPARITAIERELEACDWAGFTPRESPAATDAQLRAVHPAAHVERIRALAEAGGGPIDGDTRLSRGSWDAARHAAGGAVAMVDALLSGAATRGAAVHRPPGHHCETAVPMGFCLLNNVAVAARHARDAHGVGRVLVLDWDVHHGNGTEEIFAGTDQVLFCSLHEHPLYPGTGRPADRGHGPGAGFTLNLPLPAGSGDPEWTGLVERVVLPVARAYDPGLLLVSAGYDAHRDDPLASCLVTDEGFATMAGSVHRLADELGVPLGLVLEGGYDVAALARSLRRTLETWSGPVPPAPAVVPTPILEAAEGWIERHPPLRP</sequence>
<evidence type="ECO:0000259" key="2">
    <source>
        <dbReference type="Pfam" id="PF00850"/>
    </source>
</evidence>
<accession>A0ABU4VGG9</accession>
<reference evidence="3 4" key="1">
    <citation type="submission" date="2023-11" db="EMBL/GenBank/DDBJ databases">
        <authorList>
            <person name="Xu M."/>
            <person name="Jiang T."/>
        </authorList>
    </citation>
    <scope>NUCLEOTIDE SEQUENCE [LARGE SCALE GENOMIC DNA]</scope>
    <source>
        <strain evidence="3 4">SD</strain>
    </source>
</reference>
<dbReference type="Proteomes" id="UP001277761">
    <property type="component" value="Unassembled WGS sequence"/>
</dbReference>
<dbReference type="Gene3D" id="3.40.800.20">
    <property type="entry name" value="Histone deacetylase domain"/>
    <property type="match status" value="1"/>
</dbReference>
<dbReference type="PRINTS" id="PR01270">
    <property type="entry name" value="HDASUPER"/>
</dbReference>
<dbReference type="PANTHER" id="PTHR10625">
    <property type="entry name" value="HISTONE DEACETYLASE HDAC1-RELATED"/>
    <property type="match status" value="1"/>
</dbReference>
<protein>
    <submittedName>
        <fullName evidence="3">Histone deacetylase</fullName>
    </submittedName>
</protein>
<feature type="domain" description="Histone deacetylase" evidence="2">
    <location>
        <begin position="19"/>
        <end position="304"/>
    </location>
</feature>
<dbReference type="EMBL" id="JAXAVX010000001">
    <property type="protein sequence ID" value="MDX8150910.1"/>
    <property type="molecule type" value="Genomic_DNA"/>
</dbReference>
<evidence type="ECO:0000313" key="3">
    <source>
        <dbReference type="EMBL" id="MDX8150910.1"/>
    </source>
</evidence>
<dbReference type="CDD" id="cd09992">
    <property type="entry name" value="HDAC_classII"/>
    <property type="match status" value="1"/>
</dbReference>
<dbReference type="RefSeq" id="WP_319953050.1">
    <property type="nucleotide sequence ID" value="NZ_JAXAVX010000001.1"/>
</dbReference>
<gene>
    <name evidence="3" type="ORF">SK069_04835</name>
</gene>
<name>A0ABU4VGG9_9ACTN</name>
<dbReference type="SUPFAM" id="SSF52768">
    <property type="entry name" value="Arginase/deacetylase"/>
    <property type="match status" value="1"/>
</dbReference>
<dbReference type="InterPro" id="IPR037138">
    <property type="entry name" value="His_deacetylse_dom_sf"/>
</dbReference>
<dbReference type="Pfam" id="PF00850">
    <property type="entry name" value="Hist_deacetyl"/>
    <property type="match status" value="1"/>
</dbReference>
<proteinExistence type="inferred from homology"/>
<organism evidence="3 4">
    <name type="scientific">Patulibacter brassicae</name>
    <dbReference type="NCBI Taxonomy" id="1705717"/>
    <lineage>
        <taxon>Bacteria</taxon>
        <taxon>Bacillati</taxon>
        <taxon>Actinomycetota</taxon>
        <taxon>Thermoleophilia</taxon>
        <taxon>Solirubrobacterales</taxon>
        <taxon>Patulibacteraceae</taxon>
        <taxon>Patulibacter</taxon>
    </lineage>
</organism>
<dbReference type="InterPro" id="IPR023801">
    <property type="entry name" value="His_deacetylse_dom"/>
</dbReference>
<evidence type="ECO:0000313" key="4">
    <source>
        <dbReference type="Proteomes" id="UP001277761"/>
    </source>
</evidence>